<feature type="signal peptide" evidence="1">
    <location>
        <begin position="1"/>
        <end position="28"/>
    </location>
</feature>
<dbReference type="EMBL" id="JAEQND010000007">
    <property type="protein sequence ID" value="MBL0426291.1"/>
    <property type="molecule type" value="Genomic_DNA"/>
</dbReference>
<comment type="caution">
    <text evidence="2">The sequence shown here is derived from an EMBL/GenBank/DDBJ whole genome shotgun (WGS) entry which is preliminary data.</text>
</comment>
<accession>A0ABS1JQ71</accession>
<feature type="chain" id="PRO_5045598281" description="Lipoprotein" evidence="1">
    <location>
        <begin position="29"/>
        <end position="70"/>
    </location>
</feature>
<dbReference type="RefSeq" id="WP_201690351.1">
    <property type="nucleotide sequence ID" value="NZ_JAEQND010000007.1"/>
</dbReference>
<reference evidence="2 3" key="1">
    <citation type="journal article" date="2017" name="Int. J. Syst. Evol. Microbiol.">
        <title>Ramlibacter alkalitolerans sp. nov., alkali-tolerant bacterium isolated from soil of ginseng.</title>
        <authorList>
            <person name="Lee D.H."/>
            <person name="Cha C.J."/>
        </authorList>
    </citation>
    <scope>NUCLEOTIDE SEQUENCE [LARGE SCALE GENOMIC DNA]</scope>
    <source>
        <strain evidence="2 3">KACC 19305</strain>
    </source>
</reference>
<evidence type="ECO:0000313" key="2">
    <source>
        <dbReference type="EMBL" id="MBL0426291.1"/>
    </source>
</evidence>
<evidence type="ECO:0000256" key="1">
    <source>
        <dbReference type="SAM" id="SignalP"/>
    </source>
</evidence>
<proteinExistence type="predicted"/>
<evidence type="ECO:0000313" key="3">
    <source>
        <dbReference type="Proteomes" id="UP000622707"/>
    </source>
</evidence>
<organism evidence="2 3">
    <name type="scientific">Ramlibacter alkalitolerans</name>
    <dbReference type="NCBI Taxonomy" id="2039631"/>
    <lineage>
        <taxon>Bacteria</taxon>
        <taxon>Pseudomonadati</taxon>
        <taxon>Pseudomonadota</taxon>
        <taxon>Betaproteobacteria</taxon>
        <taxon>Burkholderiales</taxon>
        <taxon>Comamonadaceae</taxon>
        <taxon>Ramlibacter</taxon>
    </lineage>
</organism>
<dbReference type="Proteomes" id="UP000622707">
    <property type="component" value="Unassembled WGS sequence"/>
</dbReference>
<name>A0ABS1JQ71_9BURK</name>
<dbReference type="PROSITE" id="PS51257">
    <property type="entry name" value="PROKAR_LIPOPROTEIN"/>
    <property type="match status" value="1"/>
</dbReference>
<sequence length="70" mass="6364">MQYLLRAAVAGLAAALLSGCTVITVAGAAVGLAATAGGLAVDAAVGTVKLTGKAVGAAAGAVLPGGDDDK</sequence>
<gene>
    <name evidence="2" type="ORF">JI746_14350</name>
</gene>
<evidence type="ECO:0008006" key="4">
    <source>
        <dbReference type="Google" id="ProtNLM"/>
    </source>
</evidence>
<keyword evidence="3" id="KW-1185">Reference proteome</keyword>
<keyword evidence="1" id="KW-0732">Signal</keyword>
<protein>
    <recommendedName>
        <fullName evidence="4">Lipoprotein</fullName>
    </recommendedName>
</protein>